<sequence length="356" mass="37085">MRYLILTLAALLAAPGAGHAQSAFDQLQNLIRPAGDPAPTPAPANPGYLGATLDNMPENAQVTGVMVLKINPGGPAEKAGLAVGDRVVSLETVAVTDLDQFARLMRNQVPGSRIKMTVERNGEPQEVLVTLGQRPAAAETLPAPAPAATNPPAMGNSSNPLDPLGLEDSTSPAPGPQAPQRGKLGVRVVPVSDQYRSATGTSVRRGAVVENVTPGSAAAMGGIPVGSIIVALNNRRVSDPQDLLNILATMPQDRDVPVGYYVGNRLLQTNIRLDGQAPNLVSEPGLGNGPAPDQPRRPAMQLLNRALSELGANPIPPVEQQTENAQLRSRVAELEAEVTRLRTLVNQLQAGGAGQN</sequence>
<dbReference type="RefSeq" id="WP_105350362.1">
    <property type="nucleotide sequence ID" value="NZ_PUIB01000001.1"/>
</dbReference>
<dbReference type="PANTHER" id="PTHR22939:SF129">
    <property type="entry name" value="SERINE PROTEASE HTRA2, MITOCHONDRIAL"/>
    <property type="match status" value="1"/>
</dbReference>
<evidence type="ECO:0000313" key="6">
    <source>
        <dbReference type="EMBL" id="PQO43346.1"/>
    </source>
</evidence>
<evidence type="ECO:0000256" key="3">
    <source>
        <dbReference type="SAM" id="MobiDB-lite"/>
    </source>
</evidence>
<keyword evidence="2" id="KW-0175">Coiled coil</keyword>
<evidence type="ECO:0000256" key="2">
    <source>
        <dbReference type="SAM" id="Coils"/>
    </source>
</evidence>
<evidence type="ECO:0000259" key="5">
    <source>
        <dbReference type="PROSITE" id="PS50106"/>
    </source>
</evidence>
<feature type="compositionally biased region" description="Low complexity" evidence="3">
    <location>
        <begin position="142"/>
        <end position="153"/>
    </location>
</feature>
<keyword evidence="4" id="KW-0732">Signal</keyword>
<feature type="region of interest" description="Disordered" evidence="3">
    <location>
        <begin position="142"/>
        <end position="183"/>
    </location>
</feature>
<proteinExistence type="inferred from homology"/>
<name>A0A2S8GFU4_9BACT</name>
<feature type="domain" description="PDZ" evidence="5">
    <location>
        <begin position="181"/>
        <end position="239"/>
    </location>
</feature>
<feature type="signal peptide" evidence="4">
    <location>
        <begin position="1"/>
        <end position="20"/>
    </location>
</feature>
<dbReference type="EMBL" id="PUIB01000001">
    <property type="protein sequence ID" value="PQO43346.1"/>
    <property type="molecule type" value="Genomic_DNA"/>
</dbReference>
<comment type="similarity">
    <text evidence="1">Belongs to the peptidase S1C family.</text>
</comment>
<evidence type="ECO:0000256" key="4">
    <source>
        <dbReference type="SAM" id="SignalP"/>
    </source>
</evidence>
<dbReference type="InterPro" id="IPR036034">
    <property type="entry name" value="PDZ_sf"/>
</dbReference>
<comment type="caution">
    <text evidence="6">The sequence shown here is derived from an EMBL/GenBank/DDBJ whole genome shotgun (WGS) entry which is preliminary data.</text>
</comment>
<dbReference type="SUPFAM" id="SSF50156">
    <property type="entry name" value="PDZ domain-like"/>
    <property type="match status" value="2"/>
</dbReference>
<dbReference type="AlphaFoldDB" id="A0A2S8GFU4"/>
<dbReference type="Proteomes" id="UP000239388">
    <property type="component" value="Unassembled WGS sequence"/>
</dbReference>
<dbReference type="PANTHER" id="PTHR22939">
    <property type="entry name" value="SERINE PROTEASE FAMILY S1C HTRA-RELATED"/>
    <property type="match status" value="1"/>
</dbReference>
<feature type="chain" id="PRO_5015741566" description="PDZ domain-containing protein" evidence="4">
    <location>
        <begin position="21"/>
        <end position="356"/>
    </location>
</feature>
<gene>
    <name evidence="6" type="ORF">C5Y98_00075</name>
</gene>
<feature type="domain" description="PDZ" evidence="5">
    <location>
        <begin position="47"/>
        <end position="122"/>
    </location>
</feature>
<dbReference type="Pfam" id="PF13180">
    <property type="entry name" value="PDZ_2"/>
    <property type="match status" value="2"/>
</dbReference>
<feature type="coiled-coil region" evidence="2">
    <location>
        <begin position="324"/>
        <end position="351"/>
    </location>
</feature>
<dbReference type="PROSITE" id="PS50106">
    <property type="entry name" value="PDZ"/>
    <property type="match status" value="2"/>
</dbReference>
<evidence type="ECO:0000256" key="1">
    <source>
        <dbReference type="ARBA" id="ARBA00010541"/>
    </source>
</evidence>
<dbReference type="InterPro" id="IPR001478">
    <property type="entry name" value="PDZ"/>
</dbReference>
<protein>
    <recommendedName>
        <fullName evidence="5">PDZ domain-containing protein</fullName>
    </recommendedName>
</protein>
<organism evidence="6 7">
    <name type="scientific">Blastopirellula marina</name>
    <dbReference type="NCBI Taxonomy" id="124"/>
    <lineage>
        <taxon>Bacteria</taxon>
        <taxon>Pseudomonadati</taxon>
        <taxon>Planctomycetota</taxon>
        <taxon>Planctomycetia</taxon>
        <taxon>Pirellulales</taxon>
        <taxon>Pirellulaceae</taxon>
        <taxon>Blastopirellula</taxon>
    </lineage>
</organism>
<evidence type="ECO:0000313" key="7">
    <source>
        <dbReference type="Proteomes" id="UP000239388"/>
    </source>
</evidence>
<reference evidence="6 7" key="1">
    <citation type="submission" date="2018-02" db="EMBL/GenBank/DDBJ databases">
        <title>Comparative genomes isolates from brazilian mangrove.</title>
        <authorList>
            <person name="Araujo J.E."/>
            <person name="Taketani R.G."/>
            <person name="Silva M.C.P."/>
            <person name="Loureco M.V."/>
            <person name="Andreote F.D."/>
        </authorList>
    </citation>
    <scope>NUCLEOTIDE SEQUENCE [LARGE SCALE GENOMIC DNA]</scope>
    <source>
        <strain evidence="6 7">NAP PRIS-MGV</strain>
    </source>
</reference>
<dbReference type="OrthoDB" id="255926at2"/>
<accession>A0A2S8GFU4</accession>
<dbReference type="Gene3D" id="2.30.42.10">
    <property type="match status" value="2"/>
</dbReference>
<dbReference type="SMART" id="SM00228">
    <property type="entry name" value="PDZ"/>
    <property type="match status" value="2"/>
</dbReference>